<gene>
    <name evidence="1" type="ORF">S06H3_61513</name>
</gene>
<dbReference type="EMBL" id="BARV01040356">
    <property type="protein sequence ID" value="GAI53211.1"/>
    <property type="molecule type" value="Genomic_DNA"/>
</dbReference>
<name>X1QEG4_9ZZZZ</name>
<protein>
    <recommendedName>
        <fullName evidence="2">Disulfide reductase</fullName>
    </recommendedName>
</protein>
<evidence type="ECO:0008006" key="2">
    <source>
        <dbReference type="Google" id="ProtNLM"/>
    </source>
</evidence>
<feature type="non-terminal residue" evidence="1">
    <location>
        <position position="137"/>
    </location>
</feature>
<proteinExistence type="predicted"/>
<reference evidence="1" key="1">
    <citation type="journal article" date="2014" name="Front. Microbiol.">
        <title>High frequency of phylogenetically diverse reductive dehalogenase-homologous genes in deep subseafloor sedimentary metagenomes.</title>
        <authorList>
            <person name="Kawai M."/>
            <person name="Futagami T."/>
            <person name="Toyoda A."/>
            <person name="Takaki Y."/>
            <person name="Nishi S."/>
            <person name="Hori S."/>
            <person name="Arai W."/>
            <person name="Tsubouchi T."/>
            <person name="Morono Y."/>
            <person name="Uchiyama I."/>
            <person name="Ito T."/>
            <person name="Fujiyama A."/>
            <person name="Inagaki F."/>
            <person name="Takami H."/>
        </authorList>
    </citation>
    <scope>NUCLEOTIDE SEQUENCE</scope>
    <source>
        <strain evidence="1">Expedition CK06-06</strain>
    </source>
</reference>
<evidence type="ECO:0000313" key="1">
    <source>
        <dbReference type="EMBL" id="GAI53211.1"/>
    </source>
</evidence>
<dbReference type="AlphaFoldDB" id="X1QEG4"/>
<sequence length="137" mass="15322">MENKEVRIGVYICHCGTNIAGVVDTKAVAEFTRGLPSVVMAKDYIYMCSDPGQNMIKEDIKQLGLNRVVVASCSPTLHEHTFRLACQDAGLNPYLFEMANIREHCSWVTEDHEAATEKAKALVSAAVRRVYYQEPLE</sequence>
<organism evidence="1">
    <name type="scientific">marine sediment metagenome</name>
    <dbReference type="NCBI Taxonomy" id="412755"/>
    <lineage>
        <taxon>unclassified sequences</taxon>
        <taxon>metagenomes</taxon>
        <taxon>ecological metagenomes</taxon>
    </lineage>
</organism>
<accession>X1QEG4</accession>
<comment type="caution">
    <text evidence="1">The sequence shown here is derived from an EMBL/GenBank/DDBJ whole genome shotgun (WGS) entry which is preliminary data.</text>
</comment>